<protein>
    <submittedName>
        <fullName evidence="2">Uncharacterized protein</fullName>
    </submittedName>
</protein>
<evidence type="ECO:0000313" key="3">
    <source>
        <dbReference type="Proteomes" id="UP001142462"/>
    </source>
</evidence>
<reference evidence="2" key="2">
    <citation type="submission" date="2023-01" db="EMBL/GenBank/DDBJ databases">
        <authorList>
            <person name="Sun Q."/>
            <person name="Evtushenko L."/>
        </authorList>
    </citation>
    <scope>NUCLEOTIDE SEQUENCE</scope>
    <source>
        <strain evidence="2">VKM Ac-1020</strain>
    </source>
</reference>
<dbReference type="AlphaFoldDB" id="A0A9W6H6S6"/>
<dbReference type="EMBL" id="BSEJ01000021">
    <property type="protein sequence ID" value="GLJ63004.1"/>
    <property type="molecule type" value="Genomic_DNA"/>
</dbReference>
<accession>A0A9W6H6S6</accession>
<gene>
    <name evidence="2" type="ORF">GCM10017576_31350</name>
</gene>
<reference evidence="2" key="1">
    <citation type="journal article" date="2014" name="Int. J. Syst. Evol. Microbiol.">
        <title>Complete genome sequence of Corynebacterium casei LMG S-19264T (=DSM 44701T), isolated from a smear-ripened cheese.</title>
        <authorList>
            <consortium name="US DOE Joint Genome Institute (JGI-PGF)"/>
            <person name="Walter F."/>
            <person name="Albersmeier A."/>
            <person name="Kalinowski J."/>
            <person name="Ruckert C."/>
        </authorList>
    </citation>
    <scope>NUCLEOTIDE SEQUENCE</scope>
    <source>
        <strain evidence="2">VKM Ac-1020</strain>
    </source>
</reference>
<dbReference type="RefSeq" id="WP_271174679.1">
    <property type="nucleotide sequence ID" value="NZ_BSEJ01000021.1"/>
</dbReference>
<name>A0A9W6H6S6_9MICO</name>
<dbReference type="Proteomes" id="UP001142462">
    <property type="component" value="Unassembled WGS sequence"/>
</dbReference>
<sequence length="47" mass="5612">MGREDEIKRQEDEGEYTDVEEPDGERRPDRVIEEPGQYTDVDRDEEV</sequence>
<comment type="caution">
    <text evidence="2">The sequence shown here is derived from an EMBL/GenBank/DDBJ whole genome shotgun (WGS) entry which is preliminary data.</text>
</comment>
<feature type="compositionally biased region" description="Acidic residues" evidence="1">
    <location>
        <begin position="12"/>
        <end position="23"/>
    </location>
</feature>
<feature type="compositionally biased region" description="Basic and acidic residues" evidence="1">
    <location>
        <begin position="1"/>
        <end position="11"/>
    </location>
</feature>
<feature type="region of interest" description="Disordered" evidence="1">
    <location>
        <begin position="1"/>
        <end position="47"/>
    </location>
</feature>
<feature type="compositionally biased region" description="Basic and acidic residues" evidence="1">
    <location>
        <begin position="24"/>
        <end position="33"/>
    </location>
</feature>
<organism evidence="2 3">
    <name type="scientific">Microbacterium barkeri</name>
    <dbReference type="NCBI Taxonomy" id="33917"/>
    <lineage>
        <taxon>Bacteria</taxon>
        <taxon>Bacillati</taxon>
        <taxon>Actinomycetota</taxon>
        <taxon>Actinomycetes</taxon>
        <taxon>Micrococcales</taxon>
        <taxon>Microbacteriaceae</taxon>
        <taxon>Microbacterium</taxon>
    </lineage>
</organism>
<keyword evidence="3" id="KW-1185">Reference proteome</keyword>
<evidence type="ECO:0000256" key="1">
    <source>
        <dbReference type="SAM" id="MobiDB-lite"/>
    </source>
</evidence>
<proteinExistence type="predicted"/>
<evidence type="ECO:0000313" key="2">
    <source>
        <dbReference type="EMBL" id="GLJ63004.1"/>
    </source>
</evidence>